<dbReference type="AlphaFoldDB" id="A0A8J3I5L8"/>
<evidence type="ECO:0000313" key="2">
    <source>
        <dbReference type="Proteomes" id="UP000612362"/>
    </source>
</evidence>
<organism evidence="1 2">
    <name type="scientific">Ktedonospora formicarum</name>
    <dbReference type="NCBI Taxonomy" id="2778364"/>
    <lineage>
        <taxon>Bacteria</taxon>
        <taxon>Bacillati</taxon>
        <taxon>Chloroflexota</taxon>
        <taxon>Ktedonobacteria</taxon>
        <taxon>Ktedonobacterales</taxon>
        <taxon>Ktedonobacteraceae</taxon>
        <taxon>Ktedonospora</taxon>
    </lineage>
</organism>
<keyword evidence="2" id="KW-1185">Reference proteome</keyword>
<name>A0A8J3I5L8_9CHLR</name>
<protein>
    <submittedName>
        <fullName evidence="1">Uncharacterized protein</fullName>
    </submittedName>
</protein>
<dbReference type="EMBL" id="BNJF01000001">
    <property type="protein sequence ID" value="GHO45189.1"/>
    <property type="molecule type" value="Genomic_DNA"/>
</dbReference>
<accession>A0A8J3I5L8</accession>
<proteinExistence type="predicted"/>
<evidence type="ECO:0000313" key="1">
    <source>
        <dbReference type="EMBL" id="GHO45189.1"/>
    </source>
</evidence>
<sequence length="210" mass="23810">MAWTNNPYCQLADVKLVLGSQSTANDAWITNDLIPEAQTWIDDEVGYSFQTEGTPDAPVTKVFSGNNDDFLMVGWVQQVTKVVQTGYAESVGYDGYFNTVLTSQQDITGDVVIGPENFNPGWKLERMSMAPFYAGRRNYQITGVWGYGSIPVDITRACARLVAFYVKMRDTNYSDTLIEQGAARQKYTKTLPDDINDILKHYRKRFFYSR</sequence>
<gene>
    <name evidence="1" type="ORF">KSX_33520</name>
</gene>
<dbReference type="RefSeq" id="WP_220194537.1">
    <property type="nucleotide sequence ID" value="NZ_BNJF01000001.1"/>
</dbReference>
<comment type="caution">
    <text evidence="1">The sequence shown here is derived from an EMBL/GenBank/DDBJ whole genome shotgun (WGS) entry which is preliminary data.</text>
</comment>
<reference evidence="1" key="1">
    <citation type="submission" date="2020-10" db="EMBL/GenBank/DDBJ databases">
        <title>Taxonomic study of unclassified bacteria belonging to the class Ktedonobacteria.</title>
        <authorList>
            <person name="Yabe S."/>
            <person name="Wang C.M."/>
            <person name="Zheng Y."/>
            <person name="Sakai Y."/>
            <person name="Cavaletti L."/>
            <person name="Monciardini P."/>
            <person name="Donadio S."/>
        </authorList>
    </citation>
    <scope>NUCLEOTIDE SEQUENCE</scope>
    <source>
        <strain evidence="1">SOSP1-1</strain>
    </source>
</reference>
<dbReference type="Proteomes" id="UP000612362">
    <property type="component" value="Unassembled WGS sequence"/>
</dbReference>